<dbReference type="EMBL" id="BMNW01000018">
    <property type="protein sequence ID" value="GGM30455.1"/>
    <property type="molecule type" value="Genomic_DNA"/>
</dbReference>
<proteinExistence type="predicted"/>
<reference evidence="2" key="1">
    <citation type="journal article" date="2019" name="Int. J. Syst. Evol. Microbiol.">
        <title>The Global Catalogue of Microorganisms (GCM) 10K type strain sequencing project: providing services to taxonomists for standard genome sequencing and annotation.</title>
        <authorList>
            <consortium name="The Broad Institute Genomics Platform"/>
            <consortium name="The Broad Institute Genome Sequencing Center for Infectious Disease"/>
            <person name="Wu L."/>
            <person name="Ma J."/>
        </authorList>
    </citation>
    <scope>NUCLEOTIDE SEQUENCE [LARGE SCALE GENOMIC DNA]</scope>
    <source>
        <strain evidence="2">JCM 13501</strain>
    </source>
</reference>
<comment type="caution">
    <text evidence="1">The sequence shown here is derived from an EMBL/GenBank/DDBJ whole genome shotgun (WGS) entry which is preliminary data.</text>
</comment>
<name>A0ABQ2H2X8_9PSED</name>
<sequence>MLIVRLESGITLNLERSVGSAGKHGIWEFHRAANSYMRPPNYTPFRHAAILPSDPSANQTVSVAICAPGMPEAEWIPVGEGIATHEEW</sequence>
<dbReference type="Proteomes" id="UP000616499">
    <property type="component" value="Unassembled WGS sequence"/>
</dbReference>
<protein>
    <submittedName>
        <fullName evidence="1">Uncharacterized protein</fullName>
    </submittedName>
</protein>
<evidence type="ECO:0000313" key="1">
    <source>
        <dbReference type="EMBL" id="GGM30455.1"/>
    </source>
</evidence>
<evidence type="ECO:0000313" key="2">
    <source>
        <dbReference type="Proteomes" id="UP000616499"/>
    </source>
</evidence>
<keyword evidence="2" id="KW-1185">Reference proteome</keyword>
<organism evidence="1 2">
    <name type="scientific">Pseudomonas asuensis</name>
    <dbReference type="NCBI Taxonomy" id="1825787"/>
    <lineage>
        <taxon>Bacteria</taxon>
        <taxon>Pseudomonadati</taxon>
        <taxon>Pseudomonadota</taxon>
        <taxon>Gammaproteobacteria</taxon>
        <taxon>Pseudomonadales</taxon>
        <taxon>Pseudomonadaceae</taxon>
        <taxon>Pseudomonas</taxon>
    </lineage>
</organism>
<dbReference type="RefSeq" id="WP_188868513.1">
    <property type="nucleotide sequence ID" value="NZ_BMNW01000018.1"/>
</dbReference>
<accession>A0ABQ2H2X8</accession>
<gene>
    <name evidence="1" type="ORF">GCM10009425_46320</name>
</gene>